<dbReference type="AlphaFoldDB" id="A0A927MJP7"/>
<keyword evidence="1" id="KW-1133">Transmembrane helix</keyword>
<evidence type="ECO:0000313" key="3">
    <source>
        <dbReference type="EMBL" id="MBE1555950.1"/>
    </source>
</evidence>
<dbReference type="SMART" id="SM00332">
    <property type="entry name" value="PP2Cc"/>
    <property type="match status" value="1"/>
</dbReference>
<dbReference type="PROSITE" id="PS51746">
    <property type="entry name" value="PPM_2"/>
    <property type="match status" value="1"/>
</dbReference>
<feature type="domain" description="PPM-type phosphatase" evidence="2">
    <location>
        <begin position="39"/>
        <end position="278"/>
    </location>
</feature>
<gene>
    <name evidence="3" type="ORF">H4683_003071</name>
</gene>
<sequence length="281" mass="31440">MNEQGLVPYIIVLGFILALLMLVYVRRILTNSEGKVTIEIGNGQTIGRRKEQDDYFSTASSTNGTIAVLADGISGLTNGRMASTVVVTTFIRAFLQVDKLDNIESFFRKTALLSNNTIIQNLKGSSGGTTLVAIIIDERGYLHWGAVGDSIITIFRKGEFIAVNQKHIFESVLKERYLAGEISKVEVQENPMKKRLINYVGYEGFKNMEIGREPIKLNKGDKVCLYSDGVYNSITEVEMEKILSRNLPPYDIAQQIIDVVERKRLKNQDNATIVILKRNSV</sequence>
<dbReference type="Pfam" id="PF13672">
    <property type="entry name" value="PP2C_2"/>
    <property type="match status" value="1"/>
</dbReference>
<dbReference type="EMBL" id="JADBEL010000019">
    <property type="protein sequence ID" value="MBE1555950.1"/>
    <property type="molecule type" value="Genomic_DNA"/>
</dbReference>
<keyword evidence="4" id="KW-1185">Reference proteome</keyword>
<feature type="transmembrane region" description="Helical" evidence="1">
    <location>
        <begin position="6"/>
        <end position="25"/>
    </location>
</feature>
<evidence type="ECO:0000313" key="4">
    <source>
        <dbReference type="Proteomes" id="UP000658225"/>
    </source>
</evidence>
<keyword evidence="1" id="KW-0812">Transmembrane</keyword>
<keyword evidence="1" id="KW-0472">Membrane</keyword>
<evidence type="ECO:0000256" key="1">
    <source>
        <dbReference type="SAM" id="Phobius"/>
    </source>
</evidence>
<evidence type="ECO:0000259" key="2">
    <source>
        <dbReference type="PROSITE" id="PS51746"/>
    </source>
</evidence>
<name>A0A927MJP7_9BACL</name>
<dbReference type="SMART" id="SM00331">
    <property type="entry name" value="PP2C_SIG"/>
    <property type="match status" value="1"/>
</dbReference>
<dbReference type="RefSeq" id="WP_192599639.1">
    <property type="nucleotide sequence ID" value="NZ_JADBEL010000019.1"/>
</dbReference>
<dbReference type="Proteomes" id="UP000658225">
    <property type="component" value="Unassembled WGS sequence"/>
</dbReference>
<proteinExistence type="predicted"/>
<dbReference type="InterPro" id="IPR001932">
    <property type="entry name" value="PPM-type_phosphatase-like_dom"/>
</dbReference>
<dbReference type="InterPro" id="IPR036457">
    <property type="entry name" value="PPM-type-like_dom_sf"/>
</dbReference>
<organism evidence="3 4">
    <name type="scientific">Sporosarcina limicola</name>
    <dbReference type="NCBI Taxonomy" id="34101"/>
    <lineage>
        <taxon>Bacteria</taxon>
        <taxon>Bacillati</taxon>
        <taxon>Bacillota</taxon>
        <taxon>Bacilli</taxon>
        <taxon>Bacillales</taxon>
        <taxon>Caryophanaceae</taxon>
        <taxon>Sporosarcina</taxon>
    </lineage>
</organism>
<comment type="caution">
    <text evidence="3">The sequence shown here is derived from an EMBL/GenBank/DDBJ whole genome shotgun (WGS) entry which is preliminary data.</text>
</comment>
<accession>A0A927MJP7</accession>
<reference evidence="3" key="1">
    <citation type="submission" date="2020-10" db="EMBL/GenBank/DDBJ databases">
        <title>Genomic Encyclopedia of Type Strains, Phase IV (KMG-IV): sequencing the most valuable type-strain genomes for metagenomic binning, comparative biology and taxonomic classification.</title>
        <authorList>
            <person name="Goeker M."/>
        </authorList>
    </citation>
    <scope>NUCLEOTIDE SEQUENCE</scope>
    <source>
        <strain evidence="3">DSM 13886</strain>
    </source>
</reference>
<protein>
    <submittedName>
        <fullName evidence="3">Serine/threonine protein phosphatase PrpC</fullName>
    </submittedName>
</protein>
<dbReference type="SUPFAM" id="SSF81606">
    <property type="entry name" value="PP2C-like"/>
    <property type="match status" value="1"/>
</dbReference>
<dbReference type="Gene3D" id="3.60.40.10">
    <property type="entry name" value="PPM-type phosphatase domain"/>
    <property type="match status" value="1"/>
</dbReference>